<dbReference type="EMBL" id="PIQI01000013">
    <property type="protein sequence ID" value="PJZ05834.1"/>
    <property type="molecule type" value="Genomic_DNA"/>
</dbReference>
<dbReference type="SUPFAM" id="SSF52540">
    <property type="entry name" value="P-loop containing nucleoside triphosphate hydrolases"/>
    <property type="match status" value="1"/>
</dbReference>
<evidence type="ECO:0000313" key="2">
    <source>
        <dbReference type="Proteomes" id="UP000232062"/>
    </source>
</evidence>
<gene>
    <name evidence="1" type="ORF">PRCB_09195</name>
</gene>
<dbReference type="AlphaFoldDB" id="A0A2M9WE61"/>
<organism evidence="1 2">
    <name type="scientific">Pantoea rodasii</name>
    <dbReference type="NCBI Taxonomy" id="1076549"/>
    <lineage>
        <taxon>Bacteria</taxon>
        <taxon>Pseudomonadati</taxon>
        <taxon>Pseudomonadota</taxon>
        <taxon>Gammaproteobacteria</taxon>
        <taxon>Enterobacterales</taxon>
        <taxon>Erwiniaceae</taxon>
        <taxon>Pantoea</taxon>
    </lineage>
</organism>
<dbReference type="STRING" id="1076549.HA45_21040"/>
<keyword evidence="2" id="KW-1185">Reference proteome</keyword>
<dbReference type="InterPro" id="IPR027417">
    <property type="entry name" value="P-loop_NTPase"/>
</dbReference>
<dbReference type="RefSeq" id="WP_100701411.1">
    <property type="nucleotide sequence ID" value="NZ_MLFP01000025.1"/>
</dbReference>
<dbReference type="Proteomes" id="UP000232062">
    <property type="component" value="Unassembled WGS sequence"/>
</dbReference>
<sequence>MTRITTTENLHFLTTSPWNIPSVRHVRDRDPLLITVSGNYNLGKSAFMRRLGARLFLQDNYTILIDESSFRHPQHPYGVREAEANFFSFINHMMAQRDILIKSWLNCGFNVIIERSFTEDLMLSKLLNGISLLSDNETALHVNLHDSYVAANRKSDCVFYFNYPAERSKMNHEAAVSSGQIPAFFCGGIDREEWFSACHRLYQDFQDSLLSEGVAVIEHNYDCYEDALLGNFMHRFF</sequence>
<evidence type="ECO:0000313" key="1">
    <source>
        <dbReference type="EMBL" id="PJZ05834.1"/>
    </source>
</evidence>
<evidence type="ECO:0008006" key="3">
    <source>
        <dbReference type="Google" id="ProtNLM"/>
    </source>
</evidence>
<name>A0A2M9WE61_9GAMM</name>
<protein>
    <recommendedName>
        <fullName evidence="3">Deoxynucleoside kinase domain-containing protein</fullName>
    </recommendedName>
</protein>
<proteinExistence type="predicted"/>
<accession>A0A2M9WE61</accession>
<dbReference type="Gene3D" id="3.40.50.300">
    <property type="entry name" value="P-loop containing nucleotide triphosphate hydrolases"/>
    <property type="match status" value="1"/>
</dbReference>
<comment type="caution">
    <text evidence="1">The sequence shown here is derived from an EMBL/GenBank/DDBJ whole genome shotgun (WGS) entry which is preliminary data.</text>
</comment>
<dbReference type="OrthoDB" id="9776634at2"/>
<reference evidence="1 2" key="1">
    <citation type="submission" date="2017-11" db="EMBL/GenBank/DDBJ databases">
        <title>The genome sequence of Pantoea rodasii DSM 26611.</title>
        <authorList>
            <person name="Gao J."/>
            <person name="Mao X."/>
            <person name="Sun J."/>
        </authorList>
    </citation>
    <scope>NUCLEOTIDE SEQUENCE [LARGE SCALE GENOMIC DNA]</scope>
    <source>
        <strain evidence="1 2">DSM 26611</strain>
    </source>
</reference>